<dbReference type="RefSeq" id="WP_121211192.1">
    <property type="nucleotide sequence ID" value="NZ_RBIM01000004.1"/>
</dbReference>
<reference evidence="2 3" key="1">
    <citation type="submission" date="2018-10" db="EMBL/GenBank/DDBJ databases">
        <title>Genomic Encyclopedia of Type Strains, Phase IV (KMG-IV): sequencing the most valuable type-strain genomes for metagenomic binning, comparative biology and taxonomic classification.</title>
        <authorList>
            <person name="Goeker M."/>
        </authorList>
    </citation>
    <scope>NUCLEOTIDE SEQUENCE [LARGE SCALE GENOMIC DNA]</scope>
    <source>
        <strain evidence="2 3">DSM 4734</strain>
    </source>
</reference>
<dbReference type="OrthoDB" id="7627464at2"/>
<keyword evidence="1" id="KW-0732">Signal</keyword>
<organism evidence="2 3">
    <name type="scientific">Maricaulis maris</name>
    <dbReference type="NCBI Taxonomy" id="74318"/>
    <lineage>
        <taxon>Bacteria</taxon>
        <taxon>Pseudomonadati</taxon>
        <taxon>Pseudomonadota</taxon>
        <taxon>Alphaproteobacteria</taxon>
        <taxon>Maricaulales</taxon>
        <taxon>Maricaulaceae</taxon>
        <taxon>Maricaulis</taxon>
    </lineage>
</organism>
<gene>
    <name evidence="2" type="ORF">C7435_1969</name>
</gene>
<evidence type="ECO:0008006" key="4">
    <source>
        <dbReference type="Google" id="ProtNLM"/>
    </source>
</evidence>
<accession>A0A495D402</accession>
<dbReference type="EMBL" id="RBIM01000004">
    <property type="protein sequence ID" value="RKQ96637.1"/>
    <property type="molecule type" value="Genomic_DNA"/>
</dbReference>
<evidence type="ECO:0000313" key="2">
    <source>
        <dbReference type="EMBL" id="RKQ96637.1"/>
    </source>
</evidence>
<feature type="chain" id="PRO_5019726351" description="DUF2125 domain-containing protein" evidence="1">
    <location>
        <begin position="27"/>
        <end position="522"/>
    </location>
</feature>
<dbReference type="Proteomes" id="UP000273675">
    <property type="component" value="Unassembled WGS sequence"/>
</dbReference>
<proteinExistence type="predicted"/>
<evidence type="ECO:0000313" key="3">
    <source>
        <dbReference type="Proteomes" id="UP000273675"/>
    </source>
</evidence>
<comment type="caution">
    <text evidence="2">The sequence shown here is derived from an EMBL/GenBank/DDBJ whole genome shotgun (WGS) entry which is preliminary data.</text>
</comment>
<evidence type="ECO:0000256" key="1">
    <source>
        <dbReference type="SAM" id="SignalP"/>
    </source>
</evidence>
<dbReference type="AlphaFoldDB" id="A0A495D402"/>
<name>A0A495D402_9PROT</name>
<protein>
    <recommendedName>
        <fullName evidence="4">DUF2125 domain-containing protein</fullName>
    </recommendedName>
</protein>
<sequence>MRYSLLSAAAAASVVAFMLPAGSVEAQSRAAAEAAMARMGLDGTNESVSYASADFRGGRYILNDVTFSDFGDGGDSDGPDEIRAERMVFDALRLSDAGEVLFDGFALEGISATDETDDMVMRLDRIAIDGPNAAMTTDFGRAVAGEADEDYEPAWNTYEFAGFSVEGLSGSGSGETGPFEFSLAQFVIENYSRIELGRFAMLGLAFSGSDESGEPVTFNMGEVSLLGFQTEAYADMIDAAAAGADESAVMEAYYQSAVFAPLDLYDRFAMRDILVDAAGVHFSMDYLTAAMDRQGSRITSTAELGSAMLIPDPSKPAGAQLAMGLGMLGYEQLELRMVASSIYDEDTGRAYTTGDNYIELTDGLRLEMGQDISGYDAYLANLPVAMEALRESEGAEGPEMDAVVQLMAPLLVNNLSMRIVDLSILDRALDAGAAVQGISKDDLRIQAGAMVGMGLMQAPPEIPRPVLAEFSTALTNFINQGGSLTIDMTPPAPLSIGGMLQDIETGTFEFEALGLSFTSDAP</sequence>
<feature type="signal peptide" evidence="1">
    <location>
        <begin position="1"/>
        <end position="26"/>
    </location>
</feature>